<dbReference type="InterPro" id="IPR000504">
    <property type="entry name" value="RRM_dom"/>
</dbReference>
<name>A0A2K3LAS1_TRIPR</name>
<accession>A0A2K3LAS1</accession>
<keyword evidence="1" id="KW-0694">RNA-binding</keyword>
<dbReference type="SMART" id="SM00360">
    <property type="entry name" value="RRM"/>
    <property type="match status" value="1"/>
</dbReference>
<feature type="region of interest" description="Disordered" evidence="2">
    <location>
        <begin position="792"/>
        <end position="820"/>
    </location>
</feature>
<protein>
    <submittedName>
        <fullName evidence="4">Putative sulfate transporter</fullName>
    </submittedName>
</protein>
<organism evidence="4 5">
    <name type="scientific">Trifolium pratense</name>
    <name type="common">Red clover</name>
    <dbReference type="NCBI Taxonomy" id="57577"/>
    <lineage>
        <taxon>Eukaryota</taxon>
        <taxon>Viridiplantae</taxon>
        <taxon>Streptophyta</taxon>
        <taxon>Embryophyta</taxon>
        <taxon>Tracheophyta</taxon>
        <taxon>Spermatophyta</taxon>
        <taxon>Magnoliopsida</taxon>
        <taxon>eudicotyledons</taxon>
        <taxon>Gunneridae</taxon>
        <taxon>Pentapetalae</taxon>
        <taxon>rosids</taxon>
        <taxon>fabids</taxon>
        <taxon>Fabales</taxon>
        <taxon>Fabaceae</taxon>
        <taxon>Papilionoideae</taxon>
        <taxon>50 kb inversion clade</taxon>
        <taxon>NPAAA clade</taxon>
        <taxon>Hologalegina</taxon>
        <taxon>IRL clade</taxon>
        <taxon>Trifolieae</taxon>
        <taxon>Trifolium</taxon>
    </lineage>
</organism>
<dbReference type="PANTHER" id="PTHR34427">
    <property type="entry name" value="DUF4283 DOMAIN PROTEIN"/>
    <property type="match status" value="1"/>
</dbReference>
<dbReference type="GO" id="GO:0003723">
    <property type="term" value="F:RNA binding"/>
    <property type="evidence" value="ECO:0007669"/>
    <property type="project" value="UniProtKB-UniRule"/>
</dbReference>
<dbReference type="InterPro" id="IPR035979">
    <property type="entry name" value="RBD_domain_sf"/>
</dbReference>
<dbReference type="CDD" id="cd00590">
    <property type="entry name" value="RRM_SF"/>
    <property type="match status" value="1"/>
</dbReference>
<proteinExistence type="predicted"/>
<evidence type="ECO:0000256" key="1">
    <source>
        <dbReference type="PROSITE-ProRule" id="PRU00176"/>
    </source>
</evidence>
<dbReference type="InterPro" id="IPR012677">
    <property type="entry name" value="Nucleotide-bd_a/b_plait_sf"/>
</dbReference>
<reference evidence="4 5" key="1">
    <citation type="journal article" date="2014" name="Am. J. Bot.">
        <title>Genome assembly and annotation for red clover (Trifolium pratense; Fabaceae).</title>
        <authorList>
            <person name="Istvanek J."/>
            <person name="Jaros M."/>
            <person name="Krenek A."/>
            <person name="Repkova J."/>
        </authorList>
    </citation>
    <scope>NUCLEOTIDE SEQUENCE [LARGE SCALE GENOMIC DNA]</scope>
    <source>
        <strain evidence="5">cv. Tatra</strain>
        <tissue evidence="4">Young leaves</tissue>
    </source>
</reference>
<evidence type="ECO:0000313" key="5">
    <source>
        <dbReference type="Proteomes" id="UP000236291"/>
    </source>
</evidence>
<feature type="non-terminal residue" evidence="4">
    <location>
        <position position="1"/>
    </location>
</feature>
<dbReference type="ExpressionAtlas" id="A0A2K3LAS1">
    <property type="expression patterns" value="baseline"/>
</dbReference>
<dbReference type="SUPFAM" id="SSF54928">
    <property type="entry name" value="RNA-binding domain, RBD"/>
    <property type="match status" value="1"/>
</dbReference>
<sequence>RVRERGRSVVPRAHLGQPYRSSPSPEVRQKRGGASIDSGEWTEVRRRGRNGRREEGRGRYISRQTRHYYMSRSSSSARNQCFNDQHHSQFHRTHDHNQSGRLQTRYSADHREHASHGSHKTSRPASAQRRRRNHCYNRCRSRSPAAQGRRLNYHYSRCRSRSPSALGRRLNQRDFEERKCSHDARWDSERNRHFNRSMSSHRRRRLYTEDERRFMEDGKGRDGVQQNGCFKDGRKLALGGGLSNSGKDFLGCVKDERGKDKEDGDGVNSGLKHCVDIVSGSNLKRYVSFYFTNFPAQLPKFFLRKGFEVCGILEDVYVAKKRNKYGQPYGFVKFSNVKNVSKMTNALNNVWFGNFRVNASVAMFERSDSRGGRRIESQKAVTEQVDAPFLQDGKQEPVRLEVSKINEEGIKEPEQLSQRKGVCAPRVEMDIRAPKEGVRVGDIVVELGARKDNLIHKKAQKEGIMPLPEKVESQAVTVKDCRSFMKSYRTKSVDVKWASNGAVATIMNGEAVPLVQDRIVDAGFNDLVLIPMGADKVFLRSLAGGDAMGTVDNAKEFFQLFFSNWVRWESDAQPYRRGAWVRLYGIPLHAWNEEFFKLCVLDCGRFLRTDCCSAEKDRLDFARVLIATPDLEIINRVESIMVDGGKVEVKIVEEWGYALGEDFCLVEEESGSETAQSECGEGNVDPEVSRVVDLLINNITEGLQGEACVEVQGFNNVGIFSNVRSSSQDQVVGPDSPSVVVEAQDRLPVRTLRVKRMNSCPPEARRSVISGPWSLEWLNDQNHGDAGVIFSARKKGRKGNRPEASLISKGQQDPLKRKDL</sequence>
<feature type="region of interest" description="Disordered" evidence="2">
    <location>
        <begin position="106"/>
        <end position="143"/>
    </location>
</feature>
<feature type="region of interest" description="Disordered" evidence="2">
    <location>
        <begin position="1"/>
        <end position="79"/>
    </location>
</feature>
<evidence type="ECO:0000259" key="3">
    <source>
        <dbReference type="PROSITE" id="PS50102"/>
    </source>
</evidence>
<dbReference type="PANTHER" id="PTHR34427:SF5">
    <property type="entry name" value="DUF4283 DOMAIN-CONTAINING PROTEIN"/>
    <property type="match status" value="1"/>
</dbReference>
<dbReference type="Proteomes" id="UP000236291">
    <property type="component" value="Unassembled WGS sequence"/>
</dbReference>
<evidence type="ECO:0000256" key="2">
    <source>
        <dbReference type="SAM" id="MobiDB-lite"/>
    </source>
</evidence>
<gene>
    <name evidence="4" type="ORF">L195_g031553</name>
</gene>
<reference evidence="4 5" key="2">
    <citation type="journal article" date="2017" name="Front. Plant Sci.">
        <title>Gene Classification and Mining of Molecular Markers Useful in Red Clover (Trifolium pratense) Breeding.</title>
        <authorList>
            <person name="Istvanek J."/>
            <person name="Dluhosova J."/>
            <person name="Dluhos P."/>
            <person name="Patkova L."/>
            <person name="Nedelnik J."/>
            <person name="Repkova J."/>
        </authorList>
    </citation>
    <scope>NUCLEOTIDE SEQUENCE [LARGE SCALE GENOMIC DNA]</scope>
    <source>
        <strain evidence="5">cv. Tatra</strain>
        <tissue evidence="4">Young leaves</tissue>
    </source>
</reference>
<comment type="caution">
    <text evidence="4">The sequence shown here is derived from an EMBL/GenBank/DDBJ whole genome shotgun (WGS) entry which is preliminary data.</text>
</comment>
<dbReference type="AlphaFoldDB" id="A0A2K3LAS1"/>
<dbReference type="PROSITE" id="PS50102">
    <property type="entry name" value="RRM"/>
    <property type="match status" value="1"/>
</dbReference>
<feature type="domain" description="RRM" evidence="3">
    <location>
        <begin position="287"/>
        <end position="382"/>
    </location>
</feature>
<dbReference type="Gene3D" id="3.30.70.330">
    <property type="match status" value="1"/>
</dbReference>
<dbReference type="EMBL" id="ASHM01029315">
    <property type="protein sequence ID" value="PNX75614.1"/>
    <property type="molecule type" value="Genomic_DNA"/>
</dbReference>
<evidence type="ECO:0000313" key="4">
    <source>
        <dbReference type="EMBL" id="PNX75614.1"/>
    </source>
</evidence>
<feature type="compositionally biased region" description="Basic residues" evidence="2">
    <location>
        <begin position="116"/>
        <end position="141"/>
    </location>
</feature>